<feature type="region of interest" description="Disordered" evidence="1">
    <location>
        <begin position="33"/>
        <end position="82"/>
    </location>
</feature>
<dbReference type="AlphaFoldDB" id="A0A7W3XZR1"/>
<dbReference type="RefSeq" id="WP_182604340.1">
    <property type="nucleotide sequence ID" value="NZ_VKHT01000001.1"/>
</dbReference>
<evidence type="ECO:0000256" key="1">
    <source>
        <dbReference type="SAM" id="MobiDB-lite"/>
    </source>
</evidence>
<evidence type="ECO:0000313" key="3">
    <source>
        <dbReference type="Proteomes" id="UP000538929"/>
    </source>
</evidence>
<sequence>MSEGRRLFCELRHRRVDRFGNGLRRDRVKRFLPIHPDVPGHSGDHVGDHTSHRSSLDIHSPGQQNRIRPGAENLEGRRGTDK</sequence>
<feature type="compositionally biased region" description="Basic and acidic residues" evidence="1">
    <location>
        <begin position="42"/>
        <end position="56"/>
    </location>
</feature>
<protein>
    <submittedName>
        <fullName evidence="2">Uncharacterized protein</fullName>
    </submittedName>
</protein>
<name>A0A7W3XZR1_9ACTN</name>
<dbReference type="EMBL" id="VKHT01000001">
    <property type="protein sequence ID" value="MBB0242531.1"/>
    <property type="molecule type" value="Genomic_DNA"/>
</dbReference>
<accession>A0A7W3XZR1</accession>
<comment type="caution">
    <text evidence="2">The sequence shown here is derived from an EMBL/GenBank/DDBJ whole genome shotgun (WGS) entry which is preliminary data.</text>
</comment>
<gene>
    <name evidence="2" type="ORF">FNQ90_00030</name>
</gene>
<proteinExistence type="predicted"/>
<dbReference type="Proteomes" id="UP000538929">
    <property type="component" value="Unassembled WGS sequence"/>
</dbReference>
<evidence type="ECO:0000313" key="2">
    <source>
        <dbReference type="EMBL" id="MBB0242531.1"/>
    </source>
</evidence>
<keyword evidence="3" id="KW-1185">Reference proteome</keyword>
<reference evidence="3" key="1">
    <citation type="submission" date="2019-10" db="EMBL/GenBank/DDBJ databases">
        <title>Streptomyces sp. nov., a novel actinobacterium isolated from alkaline environment.</title>
        <authorList>
            <person name="Golinska P."/>
        </authorList>
    </citation>
    <scope>NUCLEOTIDE SEQUENCE [LARGE SCALE GENOMIC DNA]</scope>
    <source>
        <strain evidence="3">DSM 42118</strain>
    </source>
</reference>
<organism evidence="2 3">
    <name type="scientific">Streptomyces alkaliphilus</name>
    <dbReference type="NCBI Taxonomy" id="1472722"/>
    <lineage>
        <taxon>Bacteria</taxon>
        <taxon>Bacillati</taxon>
        <taxon>Actinomycetota</taxon>
        <taxon>Actinomycetes</taxon>
        <taxon>Kitasatosporales</taxon>
        <taxon>Streptomycetaceae</taxon>
        <taxon>Streptomyces</taxon>
    </lineage>
</organism>